<name>A0AAD9Q635_ACRCE</name>
<organism evidence="2 3">
    <name type="scientific">Acropora cervicornis</name>
    <name type="common">Staghorn coral</name>
    <dbReference type="NCBI Taxonomy" id="6130"/>
    <lineage>
        <taxon>Eukaryota</taxon>
        <taxon>Metazoa</taxon>
        <taxon>Cnidaria</taxon>
        <taxon>Anthozoa</taxon>
        <taxon>Hexacorallia</taxon>
        <taxon>Scleractinia</taxon>
        <taxon>Astrocoeniina</taxon>
        <taxon>Acroporidae</taxon>
        <taxon>Acropora</taxon>
    </lineage>
</organism>
<accession>A0AAD9Q635</accession>
<reference evidence="2" key="2">
    <citation type="journal article" date="2023" name="Science">
        <title>Genomic signatures of disease resistance in endangered staghorn corals.</title>
        <authorList>
            <person name="Vollmer S.V."/>
            <person name="Selwyn J.D."/>
            <person name="Despard B.A."/>
            <person name="Roesel C.L."/>
        </authorList>
    </citation>
    <scope>NUCLEOTIDE SEQUENCE</scope>
    <source>
        <strain evidence="2">K2</strain>
    </source>
</reference>
<sequence>MTLRMAYANEFVFYALLATSFVCLQCKGGAICYECNSKANQCAPESLSGAVKGKCSRGNDYCAMYKKEPPGNISSHQFTRYCDSECEQKNTTYFTGGKYQRTKNCIICCKGDLCNNYLYDPCNPSSDVLQVKSEILIVLMLSLIAIKLKQC</sequence>
<dbReference type="AlphaFoldDB" id="A0AAD9Q635"/>
<proteinExistence type="predicted"/>
<reference evidence="2" key="1">
    <citation type="journal article" date="2023" name="G3 (Bethesda)">
        <title>Whole genome assembly and annotation of the endangered Caribbean coral Acropora cervicornis.</title>
        <authorList>
            <person name="Selwyn J.D."/>
            <person name="Vollmer S.V."/>
        </authorList>
    </citation>
    <scope>NUCLEOTIDE SEQUENCE</scope>
    <source>
        <strain evidence="2">K2</strain>
    </source>
</reference>
<feature type="chain" id="PRO_5041987160" evidence="1">
    <location>
        <begin position="33"/>
        <end position="151"/>
    </location>
</feature>
<protein>
    <submittedName>
        <fullName evidence="2">Uncharacterized protein</fullName>
    </submittedName>
</protein>
<keyword evidence="1" id="KW-0732">Signal</keyword>
<keyword evidence="3" id="KW-1185">Reference proteome</keyword>
<feature type="signal peptide" evidence="1">
    <location>
        <begin position="1"/>
        <end position="32"/>
    </location>
</feature>
<gene>
    <name evidence="2" type="ORF">P5673_022762</name>
</gene>
<evidence type="ECO:0000313" key="2">
    <source>
        <dbReference type="EMBL" id="KAK2555428.1"/>
    </source>
</evidence>
<dbReference type="CDD" id="cd00117">
    <property type="entry name" value="TFP"/>
    <property type="match status" value="1"/>
</dbReference>
<dbReference type="Proteomes" id="UP001249851">
    <property type="component" value="Unassembled WGS sequence"/>
</dbReference>
<comment type="caution">
    <text evidence="2">The sequence shown here is derived from an EMBL/GenBank/DDBJ whole genome shotgun (WGS) entry which is preliminary data.</text>
</comment>
<dbReference type="EMBL" id="JARQWQ010000062">
    <property type="protein sequence ID" value="KAK2555428.1"/>
    <property type="molecule type" value="Genomic_DNA"/>
</dbReference>
<evidence type="ECO:0000313" key="3">
    <source>
        <dbReference type="Proteomes" id="UP001249851"/>
    </source>
</evidence>
<evidence type="ECO:0000256" key="1">
    <source>
        <dbReference type="SAM" id="SignalP"/>
    </source>
</evidence>